<feature type="compositionally biased region" description="Pro residues" evidence="10">
    <location>
        <begin position="149"/>
        <end position="176"/>
    </location>
</feature>
<evidence type="ECO:0000256" key="1">
    <source>
        <dbReference type="ARBA" id="ARBA00004589"/>
    </source>
</evidence>
<feature type="signal peptide" evidence="12">
    <location>
        <begin position="1"/>
        <end position="22"/>
    </location>
</feature>
<evidence type="ECO:0000259" key="13">
    <source>
        <dbReference type="PROSITE" id="PS51485"/>
    </source>
</evidence>
<dbReference type="EMBL" id="JACMSC010000009">
    <property type="protein sequence ID" value="KAG6508642.1"/>
    <property type="molecule type" value="Genomic_DNA"/>
</dbReference>
<keyword evidence="11" id="KW-0812">Transmembrane</keyword>
<dbReference type="PANTHER" id="PTHR33021:SF253">
    <property type="entry name" value="EARLY NODULIN-LIKE PROTEIN 9"/>
    <property type="match status" value="1"/>
</dbReference>
<dbReference type="FunFam" id="2.60.40.420:FF:000010">
    <property type="entry name" value="Early nodulin-like protein 1"/>
    <property type="match status" value="1"/>
</dbReference>
<evidence type="ECO:0000256" key="2">
    <source>
        <dbReference type="ARBA" id="ARBA00022622"/>
    </source>
</evidence>
<keyword evidence="7" id="KW-0449">Lipoprotein</keyword>
<sequence length="227" mass="24374">MAKSRALLLLLAVALFLSSARATQFKVGGSRGWSLPDPNAMSYNQWAQRNRFHAGDSLLFVYPKDKDSVLEVDQHAYDTCNTSTYIKKYDDGNTVFTFTRSGVFYFISGVESNCLRNESLVILVMANRPNRHQLSPSSPPAEAPTSSSYPPPPSEALEPSPPPSTSPSPPSPPPSPSEVTVPAAEPAPAGEEPNNPPPPPPNGAALRVVGFMGLVGPLFGPAFFFFL</sequence>
<dbReference type="GO" id="GO:0098552">
    <property type="term" value="C:side of membrane"/>
    <property type="evidence" value="ECO:0007669"/>
    <property type="project" value="UniProtKB-KW"/>
</dbReference>
<evidence type="ECO:0000256" key="7">
    <source>
        <dbReference type="ARBA" id="ARBA00023288"/>
    </source>
</evidence>
<dbReference type="OrthoDB" id="691587at2759"/>
<dbReference type="GO" id="GO:0009055">
    <property type="term" value="F:electron transfer activity"/>
    <property type="evidence" value="ECO:0007669"/>
    <property type="project" value="InterPro"/>
</dbReference>
<keyword evidence="2" id="KW-0336">GPI-anchor</keyword>
<dbReference type="CDD" id="cd11019">
    <property type="entry name" value="OsENODL1_like"/>
    <property type="match status" value="1"/>
</dbReference>
<evidence type="ECO:0000256" key="6">
    <source>
        <dbReference type="ARBA" id="ARBA00023180"/>
    </source>
</evidence>
<keyword evidence="15" id="KW-1185">Reference proteome</keyword>
<feature type="region of interest" description="Disordered" evidence="10">
    <location>
        <begin position="132"/>
        <end position="204"/>
    </location>
</feature>
<reference evidence="14 15" key="1">
    <citation type="submission" date="2020-08" db="EMBL/GenBank/DDBJ databases">
        <title>Plant Genome Project.</title>
        <authorList>
            <person name="Zhang R.-G."/>
        </authorList>
    </citation>
    <scope>NUCLEOTIDE SEQUENCE [LARGE SCALE GENOMIC DNA]</scope>
    <source>
        <tissue evidence="14">Rhizome</tissue>
    </source>
</reference>
<keyword evidence="4 11" id="KW-0472">Membrane</keyword>
<feature type="chain" id="PRO_5035310720" description="Phytocyanin domain-containing protein" evidence="12">
    <location>
        <begin position="23"/>
        <end position="227"/>
    </location>
</feature>
<evidence type="ECO:0000313" key="15">
    <source>
        <dbReference type="Proteomes" id="UP000734854"/>
    </source>
</evidence>
<keyword evidence="6" id="KW-0325">Glycoprotein</keyword>
<proteinExistence type="inferred from homology"/>
<dbReference type="AlphaFoldDB" id="A0A8J5LD13"/>
<dbReference type="InterPro" id="IPR041846">
    <property type="entry name" value="ENL_dom"/>
</dbReference>
<keyword evidence="5" id="KW-1015">Disulfide bond</keyword>
<evidence type="ECO:0000256" key="3">
    <source>
        <dbReference type="ARBA" id="ARBA00022729"/>
    </source>
</evidence>
<gene>
    <name evidence="14" type="ORF">ZIOFF_034022</name>
</gene>
<feature type="compositionally biased region" description="Low complexity" evidence="10">
    <location>
        <begin position="182"/>
        <end position="193"/>
    </location>
</feature>
<evidence type="ECO:0000256" key="12">
    <source>
        <dbReference type="SAM" id="SignalP"/>
    </source>
</evidence>
<evidence type="ECO:0000256" key="4">
    <source>
        <dbReference type="ARBA" id="ARBA00023136"/>
    </source>
</evidence>
<evidence type="ECO:0000256" key="11">
    <source>
        <dbReference type="SAM" id="Phobius"/>
    </source>
</evidence>
<keyword evidence="3 12" id="KW-0732">Signal</keyword>
<dbReference type="Pfam" id="PF02298">
    <property type="entry name" value="Cu_bind_like"/>
    <property type="match status" value="1"/>
</dbReference>
<keyword evidence="11" id="KW-1133">Transmembrane helix</keyword>
<comment type="similarity">
    <text evidence="8">Belongs to the early nodulin-like (ENODL) family.</text>
</comment>
<evidence type="ECO:0000256" key="10">
    <source>
        <dbReference type="SAM" id="MobiDB-lite"/>
    </source>
</evidence>
<evidence type="ECO:0000256" key="8">
    <source>
        <dbReference type="ARBA" id="ARBA00035011"/>
    </source>
</evidence>
<comment type="caution">
    <text evidence="14">The sequence shown here is derived from an EMBL/GenBank/DDBJ whole genome shotgun (WGS) entry which is preliminary data.</text>
</comment>
<accession>A0A8J5LD13</accession>
<evidence type="ECO:0000313" key="14">
    <source>
        <dbReference type="EMBL" id="KAG6508642.1"/>
    </source>
</evidence>
<evidence type="ECO:0000256" key="9">
    <source>
        <dbReference type="ARBA" id="ARBA00037868"/>
    </source>
</evidence>
<feature type="domain" description="Phytocyanin" evidence="13">
    <location>
        <begin position="23"/>
        <end position="126"/>
    </location>
</feature>
<dbReference type="PROSITE" id="PS51485">
    <property type="entry name" value="PHYTOCYANIN"/>
    <property type="match status" value="1"/>
</dbReference>
<comment type="subcellular location">
    <subcellularLocation>
        <location evidence="9">Endomembrane system</location>
        <topology evidence="9">Lipid-anchor</topology>
    </subcellularLocation>
    <subcellularLocation>
        <location evidence="1">Membrane</location>
        <topology evidence="1">Lipid-anchor</topology>
        <topology evidence="1">GPI-anchor</topology>
    </subcellularLocation>
</comment>
<name>A0A8J5LD13_ZINOF</name>
<organism evidence="14 15">
    <name type="scientific">Zingiber officinale</name>
    <name type="common">Ginger</name>
    <name type="synonym">Amomum zingiber</name>
    <dbReference type="NCBI Taxonomy" id="94328"/>
    <lineage>
        <taxon>Eukaryota</taxon>
        <taxon>Viridiplantae</taxon>
        <taxon>Streptophyta</taxon>
        <taxon>Embryophyta</taxon>
        <taxon>Tracheophyta</taxon>
        <taxon>Spermatophyta</taxon>
        <taxon>Magnoliopsida</taxon>
        <taxon>Liliopsida</taxon>
        <taxon>Zingiberales</taxon>
        <taxon>Zingiberaceae</taxon>
        <taxon>Zingiber</taxon>
    </lineage>
</organism>
<dbReference type="GO" id="GO:0005886">
    <property type="term" value="C:plasma membrane"/>
    <property type="evidence" value="ECO:0007669"/>
    <property type="project" value="TreeGrafter"/>
</dbReference>
<dbReference type="GO" id="GO:0012505">
    <property type="term" value="C:endomembrane system"/>
    <property type="evidence" value="ECO:0007669"/>
    <property type="project" value="UniProtKB-SubCell"/>
</dbReference>
<feature type="transmembrane region" description="Helical" evidence="11">
    <location>
        <begin position="204"/>
        <end position="226"/>
    </location>
</feature>
<dbReference type="InterPro" id="IPR039391">
    <property type="entry name" value="Phytocyanin-like"/>
</dbReference>
<dbReference type="InterPro" id="IPR003245">
    <property type="entry name" value="Phytocyanin_dom"/>
</dbReference>
<dbReference type="Proteomes" id="UP000734854">
    <property type="component" value="Unassembled WGS sequence"/>
</dbReference>
<protein>
    <recommendedName>
        <fullName evidence="13">Phytocyanin domain-containing protein</fullName>
    </recommendedName>
</protein>
<evidence type="ECO:0000256" key="5">
    <source>
        <dbReference type="ARBA" id="ARBA00023157"/>
    </source>
</evidence>
<dbReference type="PANTHER" id="PTHR33021">
    <property type="entry name" value="BLUE COPPER PROTEIN"/>
    <property type="match status" value="1"/>
</dbReference>